<dbReference type="PANTHER" id="PTHR48081:SF8">
    <property type="entry name" value="ALPHA_BETA HYDROLASE FOLD-3 DOMAIN-CONTAINING PROTEIN-RELATED"/>
    <property type="match status" value="1"/>
</dbReference>
<reference evidence="3 4" key="1">
    <citation type="submission" date="2023-07" db="EMBL/GenBank/DDBJ databases">
        <authorList>
            <person name="Girao M."/>
            <person name="Carvalho M.F."/>
        </authorList>
    </citation>
    <scope>NUCLEOTIDE SEQUENCE [LARGE SCALE GENOMIC DNA]</scope>
    <source>
        <strain evidence="3 4">YIM65754</strain>
    </source>
</reference>
<dbReference type="GO" id="GO:0016787">
    <property type="term" value="F:hydrolase activity"/>
    <property type="evidence" value="ECO:0007669"/>
    <property type="project" value="UniProtKB-KW"/>
</dbReference>
<name>A0ABU7LKB4_9NOCA</name>
<evidence type="ECO:0000259" key="2">
    <source>
        <dbReference type="Pfam" id="PF07859"/>
    </source>
</evidence>
<dbReference type="RefSeq" id="WP_330137138.1">
    <property type="nucleotide sequence ID" value="NZ_JAUTXY010000026.1"/>
</dbReference>
<dbReference type="InterPro" id="IPR050300">
    <property type="entry name" value="GDXG_lipolytic_enzyme"/>
</dbReference>
<evidence type="ECO:0000256" key="1">
    <source>
        <dbReference type="ARBA" id="ARBA00022801"/>
    </source>
</evidence>
<sequence length="316" mass="34116">MPFLLDPQLSKAAAPLLAALADGTPPAVGDWRTRRTQVTKLLHRLSHALPANDQVTRCPYEITAADGTRLCATWYRPAGRPAGSAALFFHGGGMILGSVALFDRMIAKYAQDSGIPLLAIDYRLAPEHPHPIPVEDCYSALAWLHDNATDLEVDPTRIGVVGESAGGGLAAAVALLARERGGPRIARQLLVYPMLDDRTLQPDVHIEPSAFWTYGDNETGWRALLGRAAGSDAVEPWAAPARCQDFSDLPPSYLEVGEIDIFRDEVVRYALGLLGAGVSTELRVIAGVPHSFEWIAPGTDAAVRAFADRARWLARL</sequence>
<comment type="caution">
    <text evidence="3">The sequence shown here is derived from an EMBL/GenBank/DDBJ whole genome shotgun (WGS) entry which is preliminary data.</text>
</comment>
<dbReference type="EMBL" id="JAUTXY010000026">
    <property type="protein sequence ID" value="MEE2062008.1"/>
    <property type="molecule type" value="Genomic_DNA"/>
</dbReference>
<protein>
    <submittedName>
        <fullName evidence="3">Alpha/beta hydrolase</fullName>
    </submittedName>
</protein>
<dbReference type="Pfam" id="PF07859">
    <property type="entry name" value="Abhydrolase_3"/>
    <property type="match status" value="1"/>
</dbReference>
<dbReference type="InterPro" id="IPR029058">
    <property type="entry name" value="AB_hydrolase_fold"/>
</dbReference>
<keyword evidence="4" id="KW-1185">Reference proteome</keyword>
<dbReference type="Gene3D" id="3.40.50.1820">
    <property type="entry name" value="alpha/beta hydrolase"/>
    <property type="match status" value="1"/>
</dbReference>
<accession>A0ABU7LKB4</accession>
<gene>
    <name evidence="3" type="ORF">Q7514_31225</name>
</gene>
<organism evidence="3 4">
    <name type="scientific">Rhodococcus artemisiae</name>
    <dbReference type="NCBI Taxonomy" id="714159"/>
    <lineage>
        <taxon>Bacteria</taxon>
        <taxon>Bacillati</taxon>
        <taxon>Actinomycetota</taxon>
        <taxon>Actinomycetes</taxon>
        <taxon>Mycobacteriales</taxon>
        <taxon>Nocardiaceae</taxon>
        <taxon>Rhodococcus</taxon>
    </lineage>
</organism>
<evidence type="ECO:0000313" key="4">
    <source>
        <dbReference type="Proteomes" id="UP001336020"/>
    </source>
</evidence>
<dbReference type="InterPro" id="IPR013094">
    <property type="entry name" value="AB_hydrolase_3"/>
</dbReference>
<dbReference type="Proteomes" id="UP001336020">
    <property type="component" value="Unassembled WGS sequence"/>
</dbReference>
<dbReference type="SUPFAM" id="SSF53474">
    <property type="entry name" value="alpha/beta-Hydrolases"/>
    <property type="match status" value="1"/>
</dbReference>
<evidence type="ECO:0000313" key="3">
    <source>
        <dbReference type="EMBL" id="MEE2062008.1"/>
    </source>
</evidence>
<proteinExistence type="predicted"/>
<dbReference type="PANTHER" id="PTHR48081">
    <property type="entry name" value="AB HYDROLASE SUPERFAMILY PROTEIN C4A8.06C"/>
    <property type="match status" value="1"/>
</dbReference>
<keyword evidence="1 3" id="KW-0378">Hydrolase</keyword>
<feature type="domain" description="Alpha/beta hydrolase fold-3" evidence="2">
    <location>
        <begin position="87"/>
        <end position="292"/>
    </location>
</feature>